<reference evidence="2" key="1">
    <citation type="submission" date="2023-06" db="EMBL/GenBank/DDBJ databases">
        <title>Genome-scale phylogeny and comparative genomics of the fungal order Sordariales.</title>
        <authorList>
            <consortium name="Lawrence Berkeley National Laboratory"/>
            <person name="Hensen N."/>
            <person name="Bonometti L."/>
            <person name="Westerberg I."/>
            <person name="Brannstrom I.O."/>
            <person name="Guillou S."/>
            <person name="Cros-Aarteil S."/>
            <person name="Calhoun S."/>
            <person name="Haridas S."/>
            <person name="Kuo A."/>
            <person name="Mondo S."/>
            <person name="Pangilinan J."/>
            <person name="Riley R."/>
            <person name="Labutti K."/>
            <person name="Andreopoulos B."/>
            <person name="Lipzen A."/>
            <person name="Chen C."/>
            <person name="Yanf M."/>
            <person name="Daum C."/>
            <person name="Ng V."/>
            <person name="Clum A."/>
            <person name="Steindorff A."/>
            <person name="Ohm R."/>
            <person name="Martin F."/>
            <person name="Silar P."/>
            <person name="Natvig D."/>
            <person name="Lalanne C."/>
            <person name="Gautier V."/>
            <person name="Ament-Velasquez S.L."/>
            <person name="Kruys A."/>
            <person name="Hutchinson M.I."/>
            <person name="Powell A.J."/>
            <person name="Barry K."/>
            <person name="Miller A.N."/>
            <person name="Grigoriev I.V."/>
            <person name="Debuchy R."/>
            <person name="Gladieux P."/>
            <person name="Thoren M.H."/>
            <person name="Johannesson H."/>
        </authorList>
    </citation>
    <scope>NUCLEOTIDE SEQUENCE</scope>
    <source>
        <strain evidence="2">8032-3</strain>
    </source>
</reference>
<gene>
    <name evidence="2" type="ORF">QBC33DRAFT_329036</name>
</gene>
<feature type="compositionally biased region" description="Pro residues" evidence="1">
    <location>
        <begin position="8"/>
        <end position="20"/>
    </location>
</feature>
<evidence type="ECO:0000313" key="2">
    <source>
        <dbReference type="EMBL" id="KAK1769637.1"/>
    </source>
</evidence>
<dbReference type="GeneID" id="85306837"/>
<dbReference type="EMBL" id="MU839002">
    <property type="protein sequence ID" value="KAK1769637.1"/>
    <property type="molecule type" value="Genomic_DNA"/>
</dbReference>
<proteinExistence type="predicted"/>
<dbReference type="Proteomes" id="UP001244011">
    <property type="component" value="Unassembled WGS sequence"/>
</dbReference>
<feature type="region of interest" description="Disordered" evidence="1">
    <location>
        <begin position="186"/>
        <end position="212"/>
    </location>
</feature>
<protein>
    <submittedName>
        <fullName evidence="2">Uncharacterized protein</fullName>
    </submittedName>
</protein>
<sequence>MAASIPFPFNPQIPVTPPPDQASFTKGPPLSPDLLKVFAQQAYGPMGAKPGEAADKLSKTSVPSATENPTQPHGPSGGGLDPRYLAMASRIAAYYQQRCQAVARYQQHRCQVWANTHRQKCQETMQAAMLVVAWYVRDRIQRRRRRQRRQFRGGLSARRSRPTAAKGQSVRRWIMGVPKDVLSASEPFGGKFADQEENDFSIDKESTPDKDSKLFDVADNLIKSQLSRIDVPLMGTLSFDESDSETEAESGSRGDYDDEMAEEYDDDGEDSEMAEDDDYDDDGDLEGDDNIGSQEVQIGTGKGSRKRTRSSVS</sequence>
<feature type="compositionally biased region" description="Acidic residues" evidence="1">
    <location>
        <begin position="256"/>
        <end position="289"/>
    </location>
</feature>
<dbReference type="AlphaFoldDB" id="A0AAJ0C528"/>
<feature type="region of interest" description="Disordered" evidence="1">
    <location>
        <begin position="239"/>
        <end position="313"/>
    </location>
</feature>
<comment type="caution">
    <text evidence="2">The sequence shown here is derived from an EMBL/GenBank/DDBJ whole genome shotgun (WGS) entry which is preliminary data.</text>
</comment>
<feature type="compositionally biased region" description="Basic residues" evidence="1">
    <location>
        <begin position="303"/>
        <end position="313"/>
    </location>
</feature>
<feature type="compositionally biased region" description="Basic and acidic residues" evidence="1">
    <location>
        <begin position="201"/>
        <end position="212"/>
    </location>
</feature>
<feature type="compositionally biased region" description="Polar residues" evidence="1">
    <location>
        <begin position="59"/>
        <end position="73"/>
    </location>
</feature>
<dbReference type="RefSeq" id="XP_060285850.1">
    <property type="nucleotide sequence ID" value="XM_060423650.1"/>
</dbReference>
<name>A0AAJ0C528_9PEZI</name>
<keyword evidence="3" id="KW-1185">Reference proteome</keyword>
<feature type="region of interest" description="Disordered" evidence="1">
    <location>
        <begin position="46"/>
        <end position="82"/>
    </location>
</feature>
<accession>A0AAJ0C528</accession>
<feature type="region of interest" description="Disordered" evidence="1">
    <location>
        <begin position="1"/>
        <end position="30"/>
    </location>
</feature>
<organism evidence="2 3">
    <name type="scientific">Phialemonium atrogriseum</name>
    <dbReference type="NCBI Taxonomy" id="1093897"/>
    <lineage>
        <taxon>Eukaryota</taxon>
        <taxon>Fungi</taxon>
        <taxon>Dikarya</taxon>
        <taxon>Ascomycota</taxon>
        <taxon>Pezizomycotina</taxon>
        <taxon>Sordariomycetes</taxon>
        <taxon>Sordariomycetidae</taxon>
        <taxon>Cephalothecales</taxon>
        <taxon>Cephalothecaceae</taxon>
        <taxon>Phialemonium</taxon>
    </lineage>
</organism>
<feature type="region of interest" description="Disordered" evidence="1">
    <location>
        <begin position="145"/>
        <end position="169"/>
    </location>
</feature>
<evidence type="ECO:0000256" key="1">
    <source>
        <dbReference type="SAM" id="MobiDB-lite"/>
    </source>
</evidence>
<evidence type="ECO:0000313" key="3">
    <source>
        <dbReference type="Proteomes" id="UP001244011"/>
    </source>
</evidence>